<evidence type="ECO:0000256" key="1">
    <source>
        <dbReference type="SAM" id="SignalP"/>
    </source>
</evidence>
<sequence length="76" mass="8831">MFFWLLAFSASTSINIQSYSVHLAEARENSTYLRRPGNHFNPSALKVQRQWRSIFWNCLNRVPLAKNPADAAMELF</sequence>
<feature type="signal peptide" evidence="1">
    <location>
        <begin position="1"/>
        <end position="18"/>
    </location>
</feature>
<organism evidence="2 3">
    <name type="scientific">Fusarium duplospermum</name>
    <dbReference type="NCBI Taxonomy" id="1325734"/>
    <lineage>
        <taxon>Eukaryota</taxon>
        <taxon>Fungi</taxon>
        <taxon>Dikarya</taxon>
        <taxon>Ascomycota</taxon>
        <taxon>Pezizomycotina</taxon>
        <taxon>Sordariomycetes</taxon>
        <taxon>Hypocreomycetidae</taxon>
        <taxon>Hypocreales</taxon>
        <taxon>Nectriaceae</taxon>
        <taxon>Fusarium</taxon>
        <taxon>Fusarium solani species complex</taxon>
    </lineage>
</organism>
<gene>
    <name evidence="2" type="ORF">CEP54_012603</name>
</gene>
<comment type="caution">
    <text evidence="2">The sequence shown here is derived from an EMBL/GenBank/DDBJ whole genome shotgun (WGS) entry which is preliminary data.</text>
</comment>
<keyword evidence="1" id="KW-0732">Signal</keyword>
<keyword evidence="3" id="KW-1185">Reference proteome</keyword>
<proteinExistence type="predicted"/>
<reference evidence="2 3" key="1">
    <citation type="submission" date="2017-06" db="EMBL/GenBank/DDBJ databases">
        <title>Comparative genomic analysis of Ambrosia Fusariam Clade fungi.</title>
        <authorList>
            <person name="Stajich J.E."/>
            <person name="Carrillo J."/>
            <person name="Kijimoto T."/>
            <person name="Eskalen A."/>
            <person name="O'Donnell K."/>
            <person name="Kasson M."/>
        </authorList>
    </citation>
    <scope>NUCLEOTIDE SEQUENCE [LARGE SCALE GENOMIC DNA]</scope>
    <source>
        <strain evidence="2 3">NRRL62584</strain>
    </source>
</reference>
<dbReference type="EMBL" id="NKCI01000186">
    <property type="protein sequence ID" value="RSL49064.1"/>
    <property type="molecule type" value="Genomic_DNA"/>
</dbReference>
<evidence type="ECO:0008006" key="4">
    <source>
        <dbReference type="Google" id="ProtNLM"/>
    </source>
</evidence>
<accession>A0A428P7S1</accession>
<evidence type="ECO:0000313" key="3">
    <source>
        <dbReference type="Proteomes" id="UP000288168"/>
    </source>
</evidence>
<name>A0A428P7S1_9HYPO</name>
<dbReference type="AlphaFoldDB" id="A0A428P7S1"/>
<feature type="chain" id="PRO_5019397656" description="Secreted protein" evidence="1">
    <location>
        <begin position="19"/>
        <end position="76"/>
    </location>
</feature>
<protein>
    <recommendedName>
        <fullName evidence="4">Secreted protein</fullName>
    </recommendedName>
</protein>
<dbReference type="Proteomes" id="UP000288168">
    <property type="component" value="Unassembled WGS sequence"/>
</dbReference>
<evidence type="ECO:0000313" key="2">
    <source>
        <dbReference type="EMBL" id="RSL49064.1"/>
    </source>
</evidence>